<dbReference type="GeneID" id="78125762"/>
<dbReference type="Proteomes" id="UP000199026">
    <property type="component" value="Unassembled WGS sequence"/>
</dbReference>
<dbReference type="RefSeq" id="WP_089894063.1">
    <property type="nucleotide sequence ID" value="NZ_FNPR01000004.1"/>
</dbReference>
<dbReference type="OrthoDB" id="7849320at2"/>
<dbReference type="InterPro" id="IPR018666">
    <property type="entry name" value="DUF2125"/>
</dbReference>
<accession>A0A1H3N1Y4</accession>
<sequence length="332" mass="36211">MKHSRLARWILIIIAAPIILWSGYWATAAYAFEQGVHLALREAHKSGVSAQFQEISVQGYPAEFEMDVSGISVGVENTLTWETQKAVLHTASFKPNEISLDLSETHQINGSFGATTIVTKQAKLSVLFRPSWLIPLGKIALQAEDIAIDHADGFKANLGSIFAIVTSYADPNEAYNLAAELENISLGNLWPHLPPAYQSVQAFRLNSDVLFDAAWDRTAMSRGLPALQKIVLNEIRFDFGDANISATGQLTHDPSFGPTGQINLSVQGWQSLFELAKSLGYVAPNLEDMFFTLLTDLTAQTGSSDTITLPLTLQNGRVSYGALTFGTLPKGR</sequence>
<reference evidence="1 2" key="1">
    <citation type="submission" date="2016-10" db="EMBL/GenBank/DDBJ databases">
        <authorList>
            <person name="de Groot N.N."/>
        </authorList>
    </citation>
    <scope>NUCLEOTIDE SEQUENCE [LARGE SCALE GENOMIC DNA]</scope>
    <source>
        <strain evidence="1 2">DSM 24677</strain>
    </source>
</reference>
<dbReference type="EMBL" id="FNPR01000004">
    <property type="protein sequence ID" value="SDY82774.1"/>
    <property type="molecule type" value="Genomic_DNA"/>
</dbReference>
<evidence type="ECO:0008006" key="3">
    <source>
        <dbReference type="Google" id="ProtNLM"/>
    </source>
</evidence>
<dbReference type="Pfam" id="PF09898">
    <property type="entry name" value="DUF2125"/>
    <property type="match status" value="1"/>
</dbReference>
<gene>
    <name evidence="1" type="ORF">SAMN05444486_104123</name>
</gene>
<organism evidence="1 2">
    <name type="scientific">Lentibacter algarum</name>
    <dbReference type="NCBI Taxonomy" id="576131"/>
    <lineage>
        <taxon>Bacteria</taxon>
        <taxon>Pseudomonadati</taxon>
        <taxon>Pseudomonadota</taxon>
        <taxon>Alphaproteobacteria</taxon>
        <taxon>Rhodobacterales</taxon>
        <taxon>Roseobacteraceae</taxon>
        <taxon>Lentibacter</taxon>
    </lineage>
</organism>
<evidence type="ECO:0000313" key="2">
    <source>
        <dbReference type="Proteomes" id="UP000199026"/>
    </source>
</evidence>
<proteinExistence type="predicted"/>
<dbReference type="STRING" id="576131.SAMN05444486_104123"/>
<dbReference type="AlphaFoldDB" id="A0A1H3N1Y4"/>
<keyword evidence="2" id="KW-1185">Reference proteome</keyword>
<protein>
    <recommendedName>
        <fullName evidence="3">DUF2125 domain-containing protein</fullName>
    </recommendedName>
</protein>
<evidence type="ECO:0000313" key="1">
    <source>
        <dbReference type="EMBL" id="SDY82774.1"/>
    </source>
</evidence>
<name>A0A1H3N1Y4_9RHOB</name>